<dbReference type="Proteomes" id="UP001600165">
    <property type="component" value="Unassembled WGS sequence"/>
</dbReference>
<feature type="signal peptide" evidence="1">
    <location>
        <begin position="1"/>
        <end position="21"/>
    </location>
</feature>
<accession>A0ABW6IE86</accession>
<dbReference type="EMBL" id="JBHZOL010000065">
    <property type="protein sequence ID" value="MFE4106466.1"/>
    <property type="molecule type" value="Genomic_DNA"/>
</dbReference>
<sequence length="206" mass="21488">MKASIWLAPAIALLLSQTAMAQTEPTVPPSAVEPTALASVLTEYEAILVKVLQTAEYDLSAADGAAIPITLYLAQPILYQGNVAIAADCPIAARLVPSESGVQIVTEAILVDGQLIPLQATSAIVPPSRIEVVPPPEAQPRSAPLPPSLYTLGNSLGGSNENGLVIMGQFAEFLFDVFSADEDSDRVIISLAPGSQYVLQLTPTAL</sequence>
<organism evidence="2 3">
    <name type="scientific">Almyronema epifaneia S1</name>
    <dbReference type="NCBI Taxonomy" id="2991925"/>
    <lineage>
        <taxon>Bacteria</taxon>
        <taxon>Bacillati</taxon>
        <taxon>Cyanobacteriota</taxon>
        <taxon>Cyanophyceae</taxon>
        <taxon>Nodosilineales</taxon>
        <taxon>Nodosilineaceae</taxon>
        <taxon>Almyronema</taxon>
        <taxon>Almyronema epifaneia</taxon>
    </lineage>
</organism>
<name>A0ABW6IE86_9CYAN</name>
<keyword evidence="3" id="KW-1185">Reference proteome</keyword>
<evidence type="ECO:0000313" key="3">
    <source>
        <dbReference type="Proteomes" id="UP001600165"/>
    </source>
</evidence>
<protein>
    <submittedName>
        <fullName evidence="2">Uncharacterized protein</fullName>
    </submittedName>
</protein>
<comment type="caution">
    <text evidence="2">The sequence shown here is derived from an EMBL/GenBank/DDBJ whole genome shotgun (WGS) entry which is preliminary data.</text>
</comment>
<evidence type="ECO:0000256" key="1">
    <source>
        <dbReference type="SAM" id="SignalP"/>
    </source>
</evidence>
<keyword evidence="1" id="KW-0732">Signal</keyword>
<reference evidence="2 3" key="1">
    <citation type="submission" date="2024-10" db="EMBL/GenBank/DDBJ databases">
        <authorList>
            <person name="Ratan Roy A."/>
            <person name="Morales Sandoval P.H."/>
            <person name="De Los Santos Villalobos S."/>
            <person name="Chakraborty S."/>
            <person name="Mukherjee J."/>
        </authorList>
    </citation>
    <scope>NUCLEOTIDE SEQUENCE [LARGE SCALE GENOMIC DNA]</scope>
    <source>
        <strain evidence="2 3">S1</strain>
    </source>
</reference>
<feature type="chain" id="PRO_5046441229" evidence="1">
    <location>
        <begin position="22"/>
        <end position="206"/>
    </location>
</feature>
<evidence type="ECO:0000313" key="2">
    <source>
        <dbReference type="EMBL" id="MFE4106466.1"/>
    </source>
</evidence>
<dbReference type="RefSeq" id="WP_377964247.1">
    <property type="nucleotide sequence ID" value="NZ_JBHZOL010000065.1"/>
</dbReference>
<gene>
    <name evidence="2" type="ORF">ACFVKH_09275</name>
</gene>
<proteinExistence type="predicted"/>